<dbReference type="Proteomes" id="UP000240760">
    <property type="component" value="Unassembled WGS sequence"/>
</dbReference>
<dbReference type="AlphaFoldDB" id="A0A2T4BUS5"/>
<name>A0A2T4BUS5_TRILO</name>
<sequence length="149" mass="16715">METNFRRILLSDFVYHTYLTNWVVHMHGGKSSISGQQGACAVLLRAVFIVAAGNKYDEAHDVSISIWCRFAMHELIALFSTTSIPERRGTTSPFPSHWRCTCLLAWTTTVTVHVCPLSVLGRITTCFILLICMSPGNKSTELGEWRAHD</sequence>
<accession>A0A2T4BUS5</accession>
<proteinExistence type="predicted"/>
<evidence type="ECO:0000313" key="1">
    <source>
        <dbReference type="EMBL" id="PTB72996.1"/>
    </source>
</evidence>
<dbReference type="EMBL" id="KZ679139">
    <property type="protein sequence ID" value="PTB72996.1"/>
    <property type="molecule type" value="Genomic_DNA"/>
</dbReference>
<organism evidence="1 2">
    <name type="scientific">Trichoderma longibrachiatum ATCC 18648</name>
    <dbReference type="NCBI Taxonomy" id="983965"/>
    <lineage>
        <taxon>Eukaryota</taxon>
        <taxon>Fungi</taxon>
        <taxon>Dikarya</taxon>
        <taxon>Ascomycota</taxon>
        <taxon>Pezizomycotina</taxon>
        <taxon>Sordariomycetes</taxon>
        <taxon>Hypocreomycetidae</taxon>
        <taxon>Hypocreales</taxon>
        <taxon>Hypocreaceae</taxon>
        <taxon>Trichoderma</taxon>
    </lineage>
</organism>
<keyword evidence="2" id="KW-1185">Reference proteome</keyword>
<reference evidence="1 2" key="1">
    <citation type="submission" date="2016-07" db="EMBL/GenBank/DDBJ databases">
        <title>Multiple horizontal gene transfer events from other fungi enriched the ability of initially mycotrophic Trichoderma (Ascomycota) to feed on dead plant biomass.</title>
        <authorList>
            <consortium name="DOE Joint Genome Institute"/>
            <person name="Aerts A."/>
            <person name="Atanasova L."/>
            <person name="Chenthamara K."/>
            <person name="Zhang J."/>
            <person name="Grujic M."/>
            <person name="Henrissat B."/>
            <person name="Kuo A."/>
            <person name="Salamov A."/>
            <person name="Lipzen A."/>
            <person name="Labutti K."/>
            <person name="Barry K."/>
            <person name="Miao Y."/>
            <person name="Rahimi M.J."/>
            <person name="Shen Q."/>
            <person name="Grigoriev I.V."/>
            <person name="Kubicek C.P."/>
            <person name="Druzhinina I.S."/>
        </authorList>
    </citation>
    <scope>NUCLEOTIDE SEQUENCE [LARGE SCALE GENOMIC DNA]</scope>
    <source>
        <strain evidence="1 2">ATCC 18648</strain>
    </source>
</reference>
<evidence type="ECO:0000313" key="2">
    <source>
        <dbReference type="Proteomes" id="UP000240760"/>
    </source>
</evidence>
<gene>
    <name evidence="1" type="ORF">M440DRAFT_138664</name>
</gene>
<protein>
    <submittedName>
        <fullName evidence="1">Uncharacterized protein</fullName>
    </submittedName>
</protein>